<comment type="function">
    <text evidence="4">Formation of pseudouridine at positions 38, 39 and 40 in the anticodon stem and loop of transfer RNAs.</text>
</comment>
<dbReference type="Pfam" id="PF01416">
    <property type="entry name" value="PseudoU_synth_1"/>
    <property type="match status" value="1"/>
</dbReference>
<evidence type="ECO:0000313" key="10">
    <source>
        <dbReference type="Proteomes" id="UP001220610"/>
    </source>
</evidence>
<evidence type="ECO:0000256" key="3">
    <source>
        <dbReference type="ARBA" id="ARBA00023235"/>
    </source>
</evidence>
<dbReference type="GO" id="GO:0160147">
    <property type="term" value="F:tRNA pseudouridine(38-40) synthase activity"/>
    <property type="evidence" value="ECO:0007669"/>
    <property type="project" value="UniProtKB-EC"/>
</dbReference>
<evidence type="ECO:0000256" key="5">
    <source>
        <dbReference type="PIRSR" id="PIRSR001430-1"/>
    </source>
</evidence>
<accession>A0AAJ6BI41</accession>
<comment type="caution">
    <text evidence="4">Lacks conserved residue(s) required for the propagation of feature annotation.</text>
</comment>
<dbReference type="GO" id="GO:0003723">
    <property type="term" value="F:RNA binding"/>
    <property type="evidence" value="ECO:0007669"/>
    <property type="project" value="InterPro"/>
</dbReference>
<dbReference type="InterPro" id="IPR001406">
    <property type="entry name" value="PsdUridine_synth_TruA"/>
</dbReference>
<organism evidence="9 10">
    <name type="scientific">Candidatus Pseudobacter hemicellulosilyticus</name>
    <dbReference type="NCBI Taxonomy" id="3121375"/>
    <lineage>
        <taxon>Bacteria</taxon>
        <taxon>Pseudomonadati</taxon>
        <taxon>Bacteroidota</taxon>
        <taxon>Chitinophagia</taxon>
        <taxon>Chitinophagales</taxon>
        <taxon>Chitinophagaceae</taxon>
        <taxon>Pseudobacter</taxon>
    </lineage>
</organism>
<dbReference type="Gene3D" id="3.30.70.660">
    <property type="entry name" value="Pseudouridine synthase I, catalytic domain, C-terminal subdomain"/>
    <property type="match status" value="1"/>
</dbReference>
<dbReference type="InterPro" id="IPR020103">
    <property type="entry name" value="PsdUridine_synth_cat_dom_sf"/>
</dbReference>
<gene>
    <name evidence="4 9" type="primary">truA</name>
    <name evidence="9" type="ORF">P0Y53_00030</name>
</gene>
<dbReference type="PANTHER" id="PTHR11142">
    <property type="entry name" value="PSEUDOURIDYLATE SYNTHASE"/>
    <property type="match status" value="1"/>
</dbReference>
<dbReference type="InterPro" id="IPR020094">
    <property type="entry name" value="TruA/RsuA/RluB/E/F_N"/>
</dbReference>
<proteinExistence type="inferred from homology"/>
<evidence type="ECO:0000256" key="1">
    <source>
        <dbReference type="ARBA" id="ARBA00009375"/>
    </source>
</evidence>
<keyword evidence="2 4" id="KW-0819">tRNA processing</keyword>
<reference evidence="9" key="1">
    <citation type="submission" date="2023-03" db="EMBL/GenBank/DDBJ databases">
        <title>Andean soil-derived lignocellulolytic bacterial consortium as a source of novel taxa and putative plastic-active enzymes.</title>
        <authorList>
            <person name="Diaz-Garcia L."/>
            <person name="Chuvochina M."/>
            <person name="Feuerriegel G."/>
            <person name="Bunk B."/>
            <person name="Sproer C."/>
            <person name="Streit W.R."/>
            <person name="Rodriguez L.M."/>
            <person name="Overmann J."/>
            <person name="Jimenez D.J."/>
        </authorList>
    </citation>
    <scope>NUCLEOTIDE SEQUENCE</scope>
    <source>
        <strain evidence="9">MAG 7</strain>
    </source>
</reference>
<dbReference type="EMBL" id="CP119311">
    <property type="protein sequence ID" value="WEK35871.1"/>
    <property type="molecule type" value="Genomic_DNA"/>
</dbReference>
<dbReference type="InterPro" id="IPR020097">
    <property type="entry name" value="PsdUridine_synth_TruA_a/b_dom"/>
</dbReference>
<feature type="active site" description="Nucleophile" evidence="4 5">
    <location>
        <position position="52"/>
    </location>
</feature>
<dbReference type="AlphaFoldDB" id="A0AAJ6BI41"/>
<dbReference type="PIRSF" id="PIRSF001430">
    <property type="entry name" value="tRNA_psdUrid_synth"/>
    <property type="match status" value="1"/>
</dbReference>
<evidence type="ECO:0000256" key="4">
    <source>
        <dbReference type="HAMAP-Rule" id="MF_00171"/>
    </source>
</evidence>
<dbReference type="PANTHER" id="PTHR11142:SF0">
    <property type="entry name" value="TRNA PSEUDOURIDINE SYNTHASE-LIKE 1"/>
    <property type="match status" value="1"/>
</dbReference>
<dbReference type="InterPro" id="IPR020095">
    <property type="entry name" value="PsdUridine_synth_TruA_C"/>
</dbReference>
<evidence type="ECO:0000313" key="9">
    <source>
        <dbReference type="EMBL" id="WEK35871.1"/>
    </source>
</evidence>
<feature type="binding site" evidence="4 6">
    <location>
        <position position="109"/>
    </location>
    <ligand>
        <name>substrate</name>
    </ligand>
</feature>
<name>A0AAJ6BI41_9BACT</name>
<sequence>MNRYFIELSYKGGRYAGFQVQENAVTIQWEVEKALGTYFRERFSLTGSSRTDAGVHARQNFFHFDTDRTVPPRAIYNLNALLPPDIAVIGLYPVRETAHCRFDALTREYEYSIYHAKDPFLADLAYFYPYTLDPGKLQAAADMIREYNDFTSFAKRNSQVKTFLCQILDSRWEERDWGWVYRVRANRFLRGMVRGLVGTMLQAGRGKLTLDGFRGVIEARDCTKADFSVPGHGLQLVRVEYPEGYFEREGENRLDPDSATS</sequence>
<dbReference type="SUPFAM" id="SSF55120">
    <property type="entry name" value="Pseudouridine synthase"/>
    <property type="match status" value="1"/>
</dbReference>
<dbReference type="GO" id="GO:0031119">
    <property type="term" value="P:tRNA pseudouridine synthesis"/>
    <property type="evidence" value="ECO:0007669"/>
    <property type="project" value="UniProtKB-UniRule"/>
</dbReference>
<dbReference type="CDD" id="cd02570">
    <property type="entry name" value="PseudoU_synth_EcTruA"/>
    <property type="match status" value="1"/>
</dbReference>
<comment type="catalytic activity">
    <reaction evidence="4 7">
        <text>uridine(38/39/40) in tRNA = pseudouridine(38/39/40) in tRNA</text>
        <dbReference type="Rhea" id="RHEA:22376"/>
        <dbReference type="Rhea" id="RHEA-COMP:10085"/>
        <dbReference type="Rhea" id="RHEA-COMP:10087"/>
        <dbReference type="ChEBI" id="CHEBI:65314"/>
        <dbReference type="ChEBI" id="CHEBI:65315"/>
        <dbReference type="EC" id="5.4.99.12"/>
    </reaction>
</comment>
<dbReference type="NCBIfam" id="TIGR00071">
    <property type="entry name" value="hisT_truA"/>
    <property type="match status" value="1"/>
</dbReference>
<dbReference type="Gene3D" id="3.30.70.580">
    <property type="entry name" value="Pseudouridine synthase I, catalytic domain, N-terminal subdomain"/>
    <property type="match status" value="1"/>
</dbReference>
<comment type="similarity">
    <text evidence="1 4 7">Belongs to the tRNA pseudouridine synthase TruA family.</text>
</comment>
<keyword evidence="3 4" id="KW-0413">Isomerase</keyword>
<evidence type="ECO:0000256" key="6">
    <source>
        <dbReference type="PIRSR" id="PIRSR001430-2"/>
    </source>
</evidence>
<feature type="domain" description="Pseudouridine synthase I TruA alpha/beta" evidence="8">
    <location>
        <begin position="148"/>
        <end position="242"/>
    </location>
</feature>
<dbReference type="EC" id="5.4.99.12" evidence="4"/>
<protein>
    <recommendedName>
        <fullName evidence="4">tRNA pseudouridine synthase A</fullName>
        <ecNumber evidence="4">5.4.99.12</ecNumber>
    </recommendedName>
    <alternativeName>
        <fullName evidence="4">tRNA pseudouridine(38-40) synthase</fullName>
    </alternativeName>
    <alternativeName>
        <fullName evidence="4">tRNA pseudouridylate synthase I</fullName>
    </alternativeName>
    <alternativeName>
        <fullName evidence="4">tRNA-uridine isomerase I</fullName>
    </alternativeName>
</protein>
<comment type="subunit">
    <text evidence="4">Homodimer.</text>
</comment>
<evidence type="ECO:0000259" key="8">
    <source>
        <dbReference type="Pfam" id="PF01416"/>
    </source>
</evidence>
<dbReference type="HAMAP" id="MF_00171">
    <property type="entry name" value="TruA"/>
    <property type="match status" value="1"/>
</dbReference>
<dbReference type="Proteomes" id="UP001220610">
    <property type="component" value="Chromosome"/>
</dbReference>
<evidence type="ECO:0000256" key="7">
    <source>
        <dbReference type="RuleBase" id="RU003792"/>
    </source>
</evidence>
<evidence type="ECO:0000256" key="2">
    <source>
        <dbReference type="ARBA" id="ARBA00022694"/>
    </source>
</evidence>